<protein>
    <submittedName>
        <fullName evidence="3">Uncharacterized protein</fullName>
    </submittedName>
</protein>
<name>A0A2N8KMY7_9BURK</name>
<sequence>MKLLNEALQKSLAQNEAMQLRLLQTVDKMVDALQPAVKQAHVPIGRSVQTISVYQQGAPAPATVLDRASKELANAPKDTSITETRPYVGVISELDMLSGNCKVSLDGFPPDERINAVITDPVVQRADNAYVAAMARISPVAFLAKAEIDAEGEIVRLHISDLSS</sequence>
<dbReference type="Pfam" id="PF25679">
    <property type="entry name" value="DUF7947"/>
    <property type="match status" value="1"/>
</dbReference>
<evidence type="ECO:0000313" key="4">
    <source>
        <dbReference type="Proteomes" id="UP000235994"/>
    </source>
</evidence>
<accession>A0A2N8KMY7</accession>
<comment type="caution">
    <text evidence="3">The sequence shown here is derived from an EMBL/GenBank/DDBJ whole genome shotgun (WGS) entry which is preliminary data.</text>
</comment>
<dbReference type="EMBL" id="POQS01000002">
    <property type="protein sequence ID" value="PND34822.1"/>
    <property type="molecule type" value="Genomic_DNA"/>
</dbReference>
<keyword evidence="4" id="KW-1185">Reference proteome</keyword>
<gene>
    <name evidence="3" type="ORF">C1I89_10255</name>
</gene>
<dbReference type="Pfam" id="PF25678">
    <property type="entry name" value="DUF7946"/>
    <property type="match status" value="1"/>
</dbReference>
<dbReference type="Proteomes" id="UP000235994">
    <property type="component" value="Unassembled WGS sequence"/>
</dbReference>
<dbReference type="AlphaFoldDB" id="A0A2N8KMY7"/>
<feature type="domain" description="DUF7947" evidence="2">
    <location>
        <begin position="84"/>
        <end position="162"/>
    </location>
</feature>
<dbReference type="InterPro" id="IPR057707">
    <property type="entry name" value="DUF7947"/>
</dbReference>
<dbReference type="InterPro" id="IPR057706">
    <property type="entry name" value="DUF7946"/>
</dbReference>
<feature type="domain" description="DUF7946" evidence="1">
    <location>
        <begin position="3"/>
        <end position="71"/>
    </location>
</feature>
<organism evidence="3 4">
    <name type="scientific">Achromobacter pulmonis</name>
    <dbReference type="NCBI Taxonomy" id="1389932"/>
    <lineage>
        <taxon>Bacteria</taxon>
        <taxon>Pseudomonadati</taxon>
        <taxon>Pseudomonadota</taxon>
        <taxon>Betaproteobacteria</taxon>
        <taxon>Burkholderiales</taxon>
        <taxon>Alcaligenaceae</taxon>
        <taxon>Achromobacter</taxon>
    </lineage>
</organism>
<proteinExistence type="predicted"/>
<evidence type="ECO:0000313" key="3">
    <source>
        <dbReference type="EMBL" id="PND34822.1"/>
    </source>
</evidence>
<evidence type="ECO:0000259" key="1">
    <source>
        <dbReference type="Pfam" id="PF25678"/>
    </source>
</evidence>
<evidence type="ECO:0000259" key="2">
    <source>
        <dbReference type="Pfam" id="PF25679"/>
    </source>
</evidence>
<reference evidence="3 4" key="1">
    <citation type="submission" date="2018-01" db="EMBL/GenBank/DDBJ databases">
        <title>The draft genome of an aniline degradation strain ANB-1.</title>
        <authorList>
            <person name="Zhang L."/>
            <person name="Jiang J."/>
        </authorList>
    </citation>
    <scope>NUCLEOTIDE SEQUENCE [LARGE SCALE GENOMIC DNA]</scope>
    <source>
        <strain evidence="3 4">ANB-1</strain>
    </source>
</reference>